<evidence type="ECO:0000256" key="2">
    <source>
        <dbReference type="ARBA" id="ARBA00022603"/>
    </source>
</evidence>
<comment type="caution">
    <text evidence="6">The sequence shown here is derived from an EMBL/GenBank/DDBJ whole genome shotgun (WGS) entry which is preliminary data.</text>
</comment>
<evidence type="ECO:0000256" key="4">
    <source>
        <dbReference type="ARBA" id="ARBA00022691"/>
    </source>
</evidence>
<dbReference type="InterPro" id="IPR029063">
    <property type="entry name" value="SAM-dependent_MTases_sf"/>
</dbReference>
<reference evidence="6" key="1">
    <citation type="submission" date="2023-05" db="EMBL/GenBank/DDBJ databases">
        <authorList>
            <person name="Stuckert A."/>
        </authorList>
    </citation>
    <scope>NUCLEOTIDE SEQUENCE</scope>
</reference>
<dbReference type="InterPro" id="IPR026170">
    <property type="entry name" value="FAM173A/B"/>
</dbReference>
<name>A0ABN9E0Z9_9NEOB</name>
<keyword evidence="5" id="KW-0472">Membrane</keyword>
<keyword evidence="5" id="KW-1133">Transmembrane helix</keyword>
<evidence type="ECO:0000313" key="6">
    <source>
        <dbReference type="EMBL" id="CAI9577203.1"/>
    </source>
</evidence>
<comment type="similarity">
    <text evidence="1">Belongs to the ANT/ATPSC lysine N-methyltransferase family.</text>
</comment>
<protein>
    <submittedName>
        <fullName evidence="6">Uncharacterized protein</fullName>
    </submittedName>
</protein>
<feature type="transmembrane region" description="Helical" evidence="5">
    <location>
        <begin position="25"/>
        <end position="46"/>
    </location>
</feature>
<evidence type="ECO:0000313" key="7">
    <source>
        <dbReference type="Proteomes" id="UP001162483"/>
    </source>
</evidence>
<accession>A0ABN9E0Z9</accession>
<keyword evidence="2" id="KW-0489">Methyltransferase</keyword>
<organism evidence="6 7">
    <name type="scientific">Staurois parvus</name>
    <dbReference type="NCBI Taxonomy" id="386267"/>
    <lineage>
        <taxon>Eukaryota</taxon>
        <taxon>Metazoa</taxon>
        <taxon>Chordata</taxon>
        <taxon>Craniata</taxon>
        <taxon>Vertebrata</taxon>
        <taxon>Euteleostomi</taxon>
        <taxon>Amphibia</taxon>
        <taxon>Batrachia</taxon>
        <taxon>Anura</taxon>
        <taxon>Neobatrachia</taxon>
        <taxon>Ranoidea</taxon>
        <taxon>Ranidae</taxon>
        <taxon>Staurois</taxon>
    </lineage>
</organism>
<sequence length="148" mass="16389">MEDNIDTILFHKSTKFVFSDKYNSKLPWCAAGMTAAVYAVWTLFVLPGFRKVPWKLKVPYLPSGKAQTANVLKLLQGRKGLLVDLGSGDGRLVLAAASLGFQGTGYELNPFLTNWATAKAWWKGISLKTRPVSSGRIFGWLTFQSTIM</sequence>
<dbReference type="SUPFAM" id="SSF53335">
    <property type="entry name" value="S-adenosyl-L-methionine-dependent methyltransferases"/>
    <property type="match status" value="1"/>
</dbReference>
<evidence type="ECO:0000256" key="5">
    <source>
        <dbReference type="SAM" id="Phobius"/>
    </source>
</evidence>
<gene>
    <name evidence="6" type="ORF">SPARVUS_LOCUS8668732</name>
</gene>
<keyword evidence="7" id="KW-1185">Reference proteome</keyword>
<keyword evidence="5" id="KW-0812">Transmembrane</keyword>
<keyword evidence="4" id="KW-0949">S-adenosyl-L-methionine</keyword>
<dbReference type="Gene3D" id="3.40.50.150">
    <property type="entry name" value="Vaccinia Virus protein VP39"/>
    <property type="match status" value="1"/>
</dbReference>
<dbReference type="EMBL" id="CATNWA010014897">
    <property type="protein sequence ID" value="CAI9577203.1"/>
    <property type="molecule type" value="Genomic_DNA"/>
</dbReference>
<evidence type="ECO:0000256" key="1">
    <source>
        <dbReference type="ARBA" id="ARBA00010633"/>
    </source>
</evidence>
<dbReference type="Proteomes" id="UP001162483">
    <property type="component" value="Unassembled WGS sequence"/>
</dbReference>
<dbReference type="PANTHER" id="PTHR13610:SF18">
    <property type="entry name" value="SI:DKEY-190G11.3"/>
    <property type="match status" value="1"/>
</dbReference>
<dbReference type="PANTHER" id="PTHR13610">
    <property type="entry name" value="METHYLTRANSFERASE DOMAIN-CONTAINING PROTEIN"/>
    <property type="match status" value="1"/>
</dbReference>
<keyword evidence="3" id="KW-0808">Transferase</keyword>
<evidence type="ECO:0000256" key="3">
    <source>
        <dbReference type="ARBA" id="ARBA00022679"/>
    </source>
</evidence>
<proteinExistence type="inferred from homology"/>